<dbReference type="RefSeq" id="WP_132228732.1">
    <property type="nucleotide sequence ID" value="NZ_JAKEDQ010000033.1"/>
</dbReference>
<dbReference type="AlphaFoldDB" id="A0A4R4AHE2"/>
<evidence type="ECO:0000313" key="2">
    <source>
        <dbReference type="EMBL" id="TCW38404.1"/>
    </source>
</evidence>
<dbReference type="SUPFAM" id="SSF81606">
    <property type="entry name" value="PP2C-like"/>
    <property type="match status" value="1"/>
</dbReference>
<evidence type="ECO:0000313" key="3">
    <source>
        <dbReference type="Proteomes" id="UP000295247"/>
    </source>
</evidence>
<comment type="caution">
    <text evidence="2">The sequence shown here is derived from an EMBL/GenBank/DDBJ whole genome shotgun (WGS) entry which is preliminary data.</text>
</comment>
<feature type="domain" description="PPM-type phosphatase" evidence="1">
    <location>
        <begin position="11"/>
        <end position="243"/>
    </location>
</feature>
<dbReference type="InterPro" id="IPR015655">
    <property type="entry name" value="PP2C"/>
</dbReference>
<dbReference type="Pfam" id="PF13672">
    <property type="entry name" value="PP2C_2"/>
    <property type="match status" value="1"/>
</dbReference>
<proteinExistence type="predicted"/>
<organism evidence="2 3">
    <name type="scientific">Marichromatium gracile</name>
    <name type="common">Chromatium gracile</name>
    <dbReference type="NCBI Taxonomy" id="1048"/>
    <lineage>
        <taxon>Bacteria</taxon>
        <taxon>Pseudomonadati</taxon>
        <taxon>Pseudomonadota</taxon>
        <taxon>Gammaproteobacteria</taxon>
        <taxon>Chromatiales</taxon>
        <taxon>Chromatiaceae</taxon>
        <taxon>Marichromatium</taxon>
    </lineage>
</organism>
<protein>
    <submittedName>
        <fullName evidence="2">Protein phosphatase/serine/threonine-protein phosphatase Stp1</fullName>
    </submittedName>
</protein>
<dbReference type="Proteomes" id="UP000295247">
    <property type="component" value="Unassembled WGS sequence"/>
</dbReference>
<dbReference type="PROSITE" id="PS51746">
    <property type="entry name" value="PPM_2"/>
    <property type="match status" value="1"/>
</dbReference>
<reference evidence="2 3" key="1">
    <citation type="submission" date="2019-03" db="EMBL/GenBank/DDBJ databases">
        <title>Genomic Encyclopedia of Type Strains, Phase IV (KMG-IV): sequencing the most valuable type-strain genomes for metagenomic binning, comparative biology and taxonomic classification.</title>
        <authorList>
            <person name="Goeker M."/>
        </authorList>
    </citation>
    <scope>NUCLEOTIDE SEQUENCE [LARGE SCALE GENOMIC DNA]</scope>
    <source>
        <strain evidence="2 3">DSM 203</strain>
    </source>
</reference>
<dbReference type="SMART" id="SM00332">
    <property type="entry name" value="PP2Cc"/>
    <property type="match status" value="1"/>
</dbReference>
<dbReference type="CDD" id="cd00143">
    <property type="entry name" value="PP2Cc"/>
    <property type="match status" value="1"/>
</dbReference>
<name>A0A4R4AHE2_MARGR</name>
<dbReference type="Gene3D" id="3.60.40.10">
    <property type="entry name" value="PPM-type phosphatase domain"/>
    <property type="match status" value="1"/>
</dbReference>
<dbReference type="GO" id="GO:0004722">
    <property type="term" value="F:protein serine/threonine phosphatase activity"/>
    <property type="evidence" value="ECO:0007669"/>
    <property type="project" value="InterPro"/>
</dbReference>
<dbReference type="EMBL" id="SMDC01000002">
    <property type="protein sequence ID" value="TCW38404.1"/>
    <property type="molecule type" value="Genomic_DNA"/>
</dbReference>
<gene>
    <name evidence="2" type="ORF">EDC29_102297</name>
</gene>
<accession>A0A4R4AHE2</accession>
<dbReference type="InterPro" id="IPR001932">
    <property type="entry name" value="PPM-type_phosphatase-like_dom"/>
</dbReference>
<sequence>MAPWSKGLCWNSGGISDAGRVRRDNQDAYLDRPELGLWAVADGMGGHRDGAEASRLIVSRLGRLERALELESGLETLERTLRAVNRELVASAEGVLEALCGSTVAALLAVGDRVALCWAGDSRIYRLRAGVLEQLSRDHSQVQALVDMGLLSPEEAEWHPLSSVLVRAVGADARLEFERRTESLRAGDRYLLCSDGLNRDLAGDEIARILSQIHPAEVAAQALVRAACEAGGNDNVTAVVVDFTA</sequence>
<dbReference type="InterPro" id="IPR036457">
    <property type="entry name" value="PPM-type-like_dom_sf"/>
</dbReference>
<dbReference type="SMART" id="SM00331">
    <property type="entry name" value="PP2C_SIG"/>
    <property type="match status" value="1"/>
</dbReference>
<dbReference type="PANTHER" id="PTHR47992">
    <property type="entry name" value="PROTEIN PHOSPHATASE"/>
    <property type="match status" value="1"/>
</dbReference>
<evidence type="ECO:0000259" key="1">
    <source>
        <dbReference type="PROSITE" id="PS51746"/>
    </source>
</evidence>